<dbReference type="Pfam" id="PF18962">
    <property type="entry name" value="Por_Secre_tail"/>
    <property type="match status" value="1"/>
</dbReference>
<evidence type="ECO:0000256" key="1">
    <source>
        <dbReference type="SAM" id="SignalP"/>
    </source>
</evidence>
<dbReference type="Proteomes" id="UP000468388">
    <property type="component" value="Unassembled WGS sequence"/>
</dbReference>
<evidence type="ECO:0000259" key="2">
    <source>
        <dbReference type="Pfam" id="PF18962"/>
    </source>
</evidence>
<protein>
    <submittedName>
        <fullName evidence="3">T9SS type A sorting domain-containing protein</fullName>
    </submittedName>
</protein>
<dbReference type="RefSeq" id="WP_157303187.1">
    <property type="nucleotide sequence ID" value="NZ_BAAAZB010000036.1"/>
</dbReference>
<reference evidence="3 4" key="1">
    <citation type="submission" date="2019-12" db="EMBL/GenBank/DDBJ databases">
        <title>The draft genomic sequence of strain Chitinophaga oryziterrae JCM 16595.</title>
        <authorList>
            <person name="Zhang X."/>
        </authorList>
    </citation>
    <scope>NUCLEOTIDE SEQUENCE [LARGE SCALE GENOMIC DNA]</scope>
    <source>
        <strain evidence="3 4">JCM 16595</strain>
    </source>
</reference>
<dbReference type="OrthoDB" id="664128at2"/>
<proteinExistence type="predicted"/>
<dbReference type="InterPro" id="IPR026444">
    <property type="entry name" value="Secre_tail"/>
</dbReference>
<keyword evidence="1" id="KW-0732">Signal</keyword>
<name>A0A6N8JJP6_9BACT</name>
<dbReference type="EMBL" id="WRXO01000011">
    <property type="protein sequence ID" value="MVT44392.1"/>
    <property type="molecule type" value="Genomic_DNA"/>
</dbReference>
<feature type="domain" description="Secretion system C-terminal sorting" evidence="2">
    <location>
        <begin position="92"/>
        <end position="170"/>
    </location>
</feature>
<feature type="chain" id="PRO_5027094449" evidence="1">
    <location>
        <begin position="26"/>
        <end position="172"/>
    </location>
</feature>
<dbReference type="AlphaFoldDB" id="A0A6N8JJP6"/>
<accession>A0A6N8JJP6</accession>
<gene>
    <name evidence="3" type="ORF">GO495_27610</name>
</gene>
<feature type="signal peptide" evidence="1">
    <location>
        <begin position="1"/>
        <end position="25"/>
    </location>
</feature>
<sequence>MELFFRSKKFITVCLLLLAAAKVMAQSKPSFDRDVKSSTGFSQVLPGIQLDFTIGEAVVVPLVYTDLALTQGFQQPPAGPVVKPPGADDLVLYPNPAEDQASIKFSLDTGTTKVDIRVLNRIGQLIFTDTVLPEGNYALLYTLNTSAWIPGIYVVNIKMDTGLSVAKLLVKM</sequence>
<evidence type="ECO:0000313" key="3">
    <source>
        <dbReference type="EMBL" id="MVT44392.1"/>
    </source>
</evidence>
<keyword evidence="4" id="KW-1185">Reference proteome</keyword>
<evidence type="ECO:0000313" key="4">
    <source>
        <dbReference type="Proteomes" id="UP000468388"/>
    </source>
</evidence>
<organism evidence="3 4">
    <name type="scientific">Chitinophaga oryziterrae</name>
    <dbReference type="NCBI Taxonomy" id="1031224"/>
    <lineage>
        <taxon>Bacteria</taxon>
        <taxon>Pseudomonadati</taxon>
        <taxon>Bacteroidota</taxon>
        <taxon>Chitinophagia</taxon>
        <taxon>Chitinophagales</taxon>
        <taxon>Chitinophagaceae</taxon>
        <taxon>Chitinophaga</taxon>
    </lineage>
</organism>
<comment type="caution">
    <text evidence="3">The sequence shown here is derived from an EMBL/GenBank/DDBJ whole genome shotgun (WGS) entry which is preliminary data.</text>
</comment>
<dbReference type="NCBIfam" id="TIGR04183">
    <property type="entry name" value="Por_Secre_tail"/>
    <property type="match status" value="1"/>
</dbReference>